<dbReference type="EMBL" id="JOJR01001558">
    <property type="protein sequence ID" value="RCN30425.1"/>
    <property type="molecule type" value="Genomic_DNA"/>
</dbReference>
<accession>A0A368FHY1</accession>
<evidence type="ECO:0000313" key="1">
    <source>
        <dbReference type="EMBL" id="RCN30425.1"/>
    </source>
</evidence>
<gene>
    <name evidence="1" type="ORF">ANCCAN_23803</name>
</gene>
<reference evidence="1 2" key="1">
    <citation type="submission" date="2014-10" db="EMBL/GenBank/DDBJ databases">
        <title>Draft genome of the hookworm Ancylostoma caninum.</title>
        <authorList>
            <person name="Mitreva M."/>
        </authorList>
    </citation>
    <scope>NUCLEOTIDE SEQUENCE [LARGE SCALE GENOMIC DNA]</scope>
    <source>
        <strain evidence="1 2">Baltimore</strain>
    </source>
</reference>
<dbReference type="Proteomes" id="UP000252519">
    <property type="component" value="Unassembled WGS sequence"/>
</dbReference>
<keyword evidence="2" id="KW-1185">Reference proteome</keyword>
<name>A0A368FHY1_ANCCA</name>
<organism evidence="1 2">
    <name type="scientific">Ancylostoma caninum</name>
    <name type="common">Dog hookworm</name>
    <dbReference type="NCBI Taxonomy" id="29170"/>
    <lineage>
        <taxon>Eukaryota</taxon>
        <taxon>Metazoa</taxon>
        <taxon>Ecdysozoa</taxon>
        <taxon>Nematoda</taxon>
        <taxon>Chromadorea</taxon>
        <taxon>Rhabditida</taxon>
        <taxon>Rhabditina</taxon>
        <taxon>Rhabditomorpha</taxon>
        <taxon>Strongyloidea</taxon>
        <taxon>Ancylostomatidae</taxon>
        <taxon>Ancylostomatinae</taxon>
        <taxon>Ancylostoma</taxon>
    </lineage>
</organism>
<proteinExistence type="predicted"/>
<sequence>MVGFAVCRSQINTFSNATFPELEEMSDEDLKEFSSFMKMLRDSGMTREQKLEKVRVMLANESAEETVKEAIFKFYDLLWDVSLLEKAPAECIIGGRIFPLKIKAIAKPLSDSEKKELQQFAEISKKKVKELGIELPSQMTRKRR</sequence>
<comment type="caution">
    <text evidence="1">The sequence shown here is derived from an EMBL/GenBank/DDBJ whole genome shotgun (WGS) entry which is preliminary data.</text>
</comment>
<dbReference type="OrthoDB" id="5845118at2759"/>
<dbReference type="AlphaFoldDB" id="A0A368FHY1"/>
<protein>
    <submittedName>
        <fullName evidence="1">Uncharacterized protein</fullName>
    </submittedName>
</protein>
<evidence type="ECO:0000313" key="2">
    <source>
        <dbReference type="Proteomes" id="UP000252519"/>
    </source>
</evidence>